<dbReference type="Gene3D" id="3.60.15.10">
    <property type="entry name" value="Ribonuclease Z/Hydroxyacylglutathione hydrolase-like"/>
    <property type="match status" value="1"/>
</dbReference>
<dbReference type="Proteomes" id="UP000295788">
    <property type="component" value="Unassembled WGS sequence"/>
</dbReference>
<dbReference type="SUPFAM" id="SSF56281">
    <property type="entry name" value="Metallo-hydrolase/oxidoreductase"/>
    <property type="match status" value="1"/>
</dbReference>
<proteinExistence type="predicted"/>
<reference evidence="2 3" key="1">
    <citation type="submission" date="2019-03" db="EMBL/GenBank/DDBJ databases">
        <title>Genomic Encyclopedia of Type Strains, Phase IV (KMG-IV): sequencing the most valuable type-strain genomes for metagenomic binning, comparative biology and taxonomic classification.</title>
        <authorList>
            <person name="Goeker M."/>
        </authorList>
    </citation>
    <scope>NUCLEOTIDE SEQUENCE [LARGE SCALE GENOMIC DNA]</scope>
    <source>
        <strain evidence="2 3">DSM 23802</strain>
    </source>
</reference>
<dbReference type="InterPro" id="IPR052533">
    <property type="entry name" value="WalJ/YycJ-like"/>
</dbReference>
<dbReference type="PANTHER" id="PTHR47619">
    <property type="entry name" value="METALLO-HYDROLASE YYCJ-RELATED"/>
    <property type="match status" value="1"/>
</dbReference>
<dbReference type="AlphaFoldDB" id="A0A4V2USB7"/>
<accession>A0A4V2USB7</accession>
<dbReference type="InterPro" id="IPR001279">
    <property type="entry name" value="Metallo-B-lactamas"/>
</dbReference>
<gene>
    <name evidence="2" type="ORF">EDD72_1156</name>
</gene>
<organism evidence="2 3">
    <name type="scientific">Tepidibacillus fermentans</name>
    <dbReference type="NCBI Taxonomy" id="1281767"/>
    <lineage>
        <taxon>Bacteria</taxon>
        <taxon>Bacillati</taxon>
        <taxon>Bacillota</taxon>
        <taxon>Bacilli</taxon>
        <taxon>Bacillales</taxon>
        <taxon>Bacillaceae</taxon>
        <taxon>Tepidibacillus</taxon>
    </lineage>
</organism>
<comment type="caution">
    <text evidence="2">The sequence shown here is derived from an EMBL/GenBank/DDBJ whole genome shotgun (WGS) entry which is preliminary data.</text>
</comment>
<evidence type="ECO:0000313" key="2">
    <source>
        <dbReference type="EMBL" id="TCS80782.1"/>
    </source>
</evidence>
<dbReference type="InterPro" id="IPR036866">
    <property type="entry name" value="RibonucZ/Hydroxyglut_hydro"/>
</dbReference>
<dbReference type="SMART" id="SM00849">
    <property type="entry name" value="Lactamase_B"/>
    <property type="match status" value="1"/>
</dbReference>
<dbReference type="EMBL" id="SMAB01000015">
    <property type="protein sequence ID" value="TCS80782.1"/>
    <property type="molecule type" value="Genomic_DNA"/>
</dbReference>
<evidence type="ECO:0000313" key="3">
    <source>
        <dbReference type="Proteomes" id="UP000295788"/>
    </source>
</evidence>
<feature type="domain" description="Metallo-beta-lactamase" evidence="1">
    <location>
        <begin position="12"/>
        <end position="217"/>
    </location>
</feature>
<name>A0A4V2USB7_9BACI</name>
<dbReference type="Pfam" id="PF12706">
    <property type="entry name" value="Lactamase_B_2"/>
    <property type="match status" value="1"/>
</dbReference>
<sequence length="271" mass="30486">MIRYRIIASGSTGNSIYIGTDQHHFLVDAGLSGKKIEMGLKEIGVNPKDLNGIFITHEHDDHIRGIGVLARKYQIPLYANERTLNGLPSHVGQIDESLKRIMDTGSVIEFGNLQIESYAISHDAVEPVGYLFRHQDLQLSILTDSGYVSEKMKQKIKGSDILIFEANHDVEMLRMSRYPWSVKQRILGDSGHLSNEASGEALADVITSDTQKVFLAHLSRENNLPELARLTVATILKDYGITEKDVQIMDTYHDKPTSLEELKEKRARILF</sequence>
<protein>
    <submittedName>
        <fullName evidence="2">Phosphoribosyl 1,2-cyclic phosphodiesterase</fullName>
    </submittedName>
</protein>
<evidence type="ECO:0000259" key="1">
    <source>
        <dbReference type="SMART" id="SM00849"/>
    </source>
</evidence>
<dbReference type="PANTHER" id="PTHR47619:SF1">
    <property type="entry name" value="EXODEOXYRIBONUCLEASE WALJ"/>
    <property type="match status" value="1"/>
</dbReference>
<keyword evidence="3" id="KW-1185">Reference proteome</keyword>